<dbReference type="Gene3D" id="3.80.10.10">
    <property type="entry name" value="Ribonuclease Inhibitor"/>
    <property type="match status" value="1"/>
</dbReference>
<evidence type="ECO:0000313" key="1">
    <source>
        <dbReference type="EMBL" id="KAH0748424.1"/>
    </source>
</evidence>
<sequence length="355" mass="39907">MQAISRRPTGERKISKPNIHDWVRIGGYERSVIEKTTRKQSAPSIDMPPPRYWQTKMAALFGCPRLLLGANPKYDILLGVFKEKTAEKIGTLANGKVESYSPSLVEKKNVGELIMNVASTSSVAAAAPATGKDAAATSVADFLDAQSFPQKGILGYQHLFHIQSKATFLGAYKGGINNLEELQCLEHLKLLNDVVYMNKIVQLPVTFFRLVRTIKKLTLGNTRFAWSEAAKLGKLEFLEVLKLKENAFMGDTWKPEVGGFSKLQVLWNERAELETWETLNHNFPILGQLVLVSCDKLNYVPFELADIPNLYEMRLENTIKAVKSAKDIVEHKMISQNIKFKFSIFPPETEFKATQ</sequence>
<name>A0ABQ7UFR1_SOLTU</name>
<reference evidence="1 2" key="1">
    <citation type="journal article" date="2021" name="bioRxiv">
        <title>Chromosome-scale and haplotype-resolved genome assembly of a tetraploid potato cultivar.</title>
        <authorList>
            <person name="Sun H."/>
            <person name="Jiao W.-B."/>
            <person name="Krause K."/>
            <person name="Campoy J.A."/>
            <person name="Goel M."/>
            <person name="Folz-Donahue K."/>
            <person name="Kukat C."/>
            <person name="Huettel B."/>
            <person name="Schneeberger K."/>
        </authorList>
    </citation>
    <scope>NUCLEOTIDE SEQUENCE [LARGE SCALE GENOMIC DNA]</scope>
    <source>
        <strain evidence="1">SolTubOtavaFocal</strain>
        <tissue evidence="1">Leaves</tissue>
    </source>
</reference>
<dbReference type="PANTHER" id="PTHR15140">
    <property type="entry name" value="TUBULIN-SPECIFIC CHAPERONE E"/>
    <property type="match status" value="1"/>
</dbReference>
<dbReference type="Proteomes" id="UP000826656">
    <property type="component" value="Unassembled WGS sequence"/>
</dbReference>
<dbReference type="InterPro" id="IPR032675">
    <property type="entry name" value="LRR_dom_sf"/>
</dbReference>
<gene>
    <name evidence="1" type="ORF">KY290_027656</name>
</gene>
<dbReference type="EMBL" id="JAIVGD010000019">
    <property type="protein sequence ID" value="KAH0748424.1"/>
    <property type="molecule type" value="Genomic_DNA"/>
</dbReference>
<accession>A0ABQ7UFR1</accession>
<keyword evidence="2" id="KW-1185">Reference proteome</keyword>
<dbReference type="SUPFAM" id="SSF52058">
    <property type="entry name" value="L domain-like"/>
    <property type="match status" value="1"/>
</dbReference>
<proteinExistence type="predicted"/>
<organism evidence="1 2">
    <name type="scientific">Solanum tuberosum</name>
    <name type="common">Potato</name>
    <dbReference type="NCBI Taxonomy" id="4113"/>
    <lineage>
        <taxon>Eukaryota</taxon>
        <taxon>Viridiplantae</taxon>
        <taxon>Streptophyta</taxon>
        <taxon>Embryophyta</taxon>
        <taxon>Tracheophyta</taxon>
        <taxon>Spermatophyta</taxon>
        <taxon>Magnoliopsida</taxon>
        <taxon>eudicotyledons</taxon>
        <taxon>Gunneridae</taxon>
        <taxon>Pentapetalae</taxon>
        <taxon>asterids</taxon>
        <taxon>lamiids</taxon>
        <taxon>Solanales</taxon>
        <taxon>Solanaceae</taxon>
        <taxon>Solanoideae</taxon>
        <taxon>Solaneae</taxon>
        <taxon>Solanum</taxon>
    </lineage>
</organism>
<comment type="caution">
    <text evidence="1">The sequence shown here is derived from an EMBL/GenBank/DDBJ whole genome shotgun (WGS) entry which is preliminary data.</text>
</comment>
<evidence type="ECO:0000313" key="2">
    <source>
        <dbReference type="Proteomes" id="UP000826656"/>
    </source>
</evidence>
<dbReference type="PANTHER" id="PTHR15140:SF28">
    <property type="entry name" value="LATE BLIGHT RESISTANCE PROTEIN HOMOLOG R1B-16 ISOFORM X1"/>
    <property type="match status" value="1"/>
</dbReference>
<protein>
    <submittedName>
        <fullName evidence="1">Uncharacterized protein</fullName>
    </submittedName>
</protein>